<protein>
    <recommendedName>
        <fullName evidence="6">Methionine aminopeptidase</fullName>
        <ecNumber evidence="6">3.4.11.18</ecNumber>
    </recommendedName>
</protein>
<keyword evidence="3 5" id="KW-0479">Metal-binding</keyword>
<dbReference type="NCBIfam" id="TIGR00500">
    <property type="entry name" value="met_pdase_I"/>
    <property type="match status" value="1"/>
</dbReference>
<feature type="binding site" evidence="5">
    <location>
        <position position="221"/>
    </location>
    <ligand>
        <name>a divalent metal cation</name>
        <dbReference type="ChEBI" id="CHEBI:60240"/>
        <label>2</label>
        <note>catalytic</note>
    </ligand>
</feature>
<dbReference type="CDD" id="cd01086">
    <property type="entry name" value="MetAP1"/>
    <property type="match status" value="1"/>
</dbReference>
<comment type="cofactor">
    <cofactor evidence="5">
        <name>Co(2+)</name>
        <dbReference type="ChEBI" id="CHEBI:48828"/>
    </cofactor>
    <cofactor evidence="5">
        <name>Zn(2+)</name>
        <dbReference type="ChEBI" id="CHEBI:29105"/>
    </cofactor>
    <cofactor evidence="5">
        <name>Mn(2+)</name>
        <dbReference type="ChEBI" id="CHEBI:29035"/>
    </cofactor>
    <cofactor evidence="5">
        <name>Fe(2+)</name>
        <dbReference type="ChEBI" id="CHEBI:29033"/>
    </cofactor>
    <text evidence="5">Binds 2 divalent metal cations per subunit. Has a high-affinity and a low affinity metal-binding site. The true nature of the physiological cofactor is under debate. The enzyme is active with cobalt, zinc, manganese or divalent iron ions. Most likely, methionine aminopeptidases function as mononuclear Fe(2+)-metalloproteases under physiological conditions, and the catalytically relevant metal-binding site has been assigned to the histidine-containing high-affinity site.</text>
</comment>
<feature type="binding site" evidence="5">
    <location>
        <position position="190"/>
    </location>
    <ligand>
        <name>a divalent metal cation</name>
        <dbReference type="ChEBI" id="CHEBI:60240"/>
        <label>2</label>
        <note>catalytic</note>
    </ligand>
</feature>
<comment type="similarity">
    <text evidence="5">Belongs to the peptidase M24A family. Methionine aminopeptidase type 1 subfamily.</text>
</comment>
<name>A0AA35W4X9_GEOBA</name>
<evidence type="ECO:0000313" key="8">
    <source>
        <dbReference type="EMBL" id="CAI7998720.1"/>
    </source>
</evidence>
<dbReference type="PRINTS" id="PR00599">
    <property type="entry name" value="MAPEPTIDASE"/>
</dbReference>
<feature type="binding site" evidence="5">
    <location>
        <position position="221"/>
    </location>
    <ligand>
        <name>a divalent metal cation</name>
        <dbReference type="ChEBI" id="CHEBI:60240"/>
        <label>1</label>
    </ligand>
</feature>
<dbReference type="InterPro" id="IPR036005">
    <property type="entry name" value="Creatinase/aminopeptidase-like"/>
</dbReference>
<keyword evidence="2 5" id="KW-0645">Protease</keyword>
<comment type="function">
    <text evidence="6">Cotranslationally removes the N-terminal methionine from nascent proteins. The N-terminal methionine is often cleaved when the second residue in the primary sequence is small and uncharged (Met-Ala-, Cys, Gly, Pro, Ser, Thr, or Val).</text>
</comment>
<dbReference type="Gene3D" id="3.90.230.10">
    <property type="entry name" value="Creatinase/methionine aminopeptidase superfamily"/>
    <property type="match status" value="1"/>
</dbReference>
<dbReference type="PROSITE" id="PS00680">
    <property type="entry name" value="MAP_1"/>
    <property type="match status" value="1"/>
</dbReference>
<feature type="binding site" evidence="5">
    <location>
        <position position="82"/>
    </location>
    <ligand>
        <name>a divalent metal cation</name>
        <dbReference type="ChEBI" id="CHEBI:60240"/>
        <label>1</label>
    </ligand>
</feature>
<dbReference type="PANTHER" id="PTHR43330">
    <property type="entry name" value="METHIONINE AMINOPEPTIDASE"/>
    <property type="match status" value="1"/>
</dbReference>
<feature type="domain" description="Peptidase M24" evidence="7">
    <location>
        <begin position="1"/>
        <end position="228"/>
    </location>
</feature>
<dbReference type="Proteomes" id="UP001174909">
    <property type="component" value="Unassembled WGS sequence"/>
</dbReference>
<dbReference type="Pfam" id="PF00557">
    <property type="entry name" value="Peptidase_M24"/>
    <property type="match status" value="1"/>
</dbReference>
<dbReference type="AlphaFoldDB" id="A0AA35W4X9"/>
<dbReference type="EC" id="3.4.11.18" evidence="6"/>
<feature type="binding site" evidence="5">
    <location>
        <position position="157"/>
    </location>
    <ligand>
        <name>a divalent metal cation</name>
        <dbReference type="ChEBI" id="CHEBI:60240"/>
        <label>2</label>
        <note>catalytic</note>
    </ligand>
</feature>
<dbReference type="GO" id="GO:0070006">
    <property type="term" value="F:metalloaminopeptidase activity"/>
    <property type="evidence" value="ECO:0007669"/>
    <property type="project" value="UniProtKB-UniRule"/>
</dbReference>
<evidence type="ECO:0000256" key="5">
    <source>
        <dbReference type="HAMAP-Rule" id="MF_03174"/>
    </source>
</evidence>
<dbReference type="InterPro" id="IPR002467">
    <property type="entry name" value="Pept_M24A_MAP1"/>
</dbReference>
<dbReference type="GO" id="GO:0005829">
    <property type="term" value="C:cytosol"/>
    <property type="evidence" value="ECO:0007669"/>
    <property type="project" value="TreeGrafter"/>
</dbReference>
<organism evidence="8 9">
    <name type="scientific">Geodia barretti</name>
    <name type="common">Barrett's horny sponge</name>
    <dbReference type="NCBI Taxonomy" id="519541"/>
    <lineage>
        <taxon>Eukaryota</taxon>
        <taxon>Metazoa</taxon>
        <taxon>Porifera</taxon>
        <taxon>Demospongiae</taxon>
        <taxon>Heteroscleromorpha</taxon>
        <taxon>Tetractinellida</taxon>
        <taxon>Astrophorina</taxon>
        <taxon>Geodiidae</taxon>
        <taxon>Geodia</taxon>
    </lineage>
</organism>
<proteinExistence type="inferred from homology"/>
<feature type="binding site" evidence="5">
    <location>
        <position position="93"/>
    </location>
    <ligand>
        <name>a divalent metal cation</name>
        <dbReference type="ChEBI" id="CHEBI:60240"/>
        <label>1</label>
    </ligand>
</feature>
<comment type="caution">
    <text evidence="8">The sequence shown here is derived from an EMBL/GenBank/DDBJ whole genome shotgun (WGS) entry which is preliminary data.</text>
</comment>
<feature type="binding site" evidence="5">
    <location>
        <position position="65"/>
    </location>
    <ligand>
        <name>substrate</name>
    </ligand>
</feature>
<gene>
    <name evidence="8" type="ORF">GBAR_LOCUS2511</name>
</gene>
<dbReference type="PANTHER" id="PTHR43330:SF27">
    <property type="entry name" value="METHIONINE AMINOPEPTIDASE"/>
    <property type="match status" value="1"/>
</dbReference>
<keyword evidence="4 5" id="KW-0378">Hydrolase</keyword>
<keyword evidence="1 5" id="KW-0031">Aminopeptidase</keyword>
<dbReference type="InterPro" id="IPR000994">
    <property type="entry name" value="Pept_M24"/>
</dbReference>
<sequence>MRSAGHVVAVALDAVFDALESGITTAELDDIARRKISAEGAKPAFLGLYGFPAVACISLNAEIVHGIPGQRVVSDGDLVSVDCGAIVDGFYSDCARTAVAGESADEESRRLVDVCRESLVRGIAQCMPHNRIGDVSDAVEQYVRDAGFELVREYVGHGVGRALHEAPPVPNFGTPGTGPLLMEGMTIAIEPMIMTGSWETEVMDDGWTVVTADRSLSAHFEHTVAITADGPEILTLARQV</sequence>
<dbReference type="EMBL" id="CASHTH010000353">
    <property type="protein sequence ID" value="CAI7998720.1"/>
    <property type="molecule type" value="Genomic_DNA"/>
</dbReference>
<comment type="catalytic activity">
    <reaction evidence="5 6">
        <text>Release of N-terminal amino acids, preferentially methionine, from peptides and arylamides.</text>
        <dbReference type="EC" id="3.4.11.18"/>
    </reaction>
</comment>
<dbReference type="InterPro" id="IPR001714">
    <property type="entry name" value="Pept_M24_MAP"/>
</dbReference>
<dbReference type="SUPFAM" id="SSF55920">
    <property type="entry name" value="Creatinase/aminopeptidase"/>
    <property type="match status" value="1"/>
</dbReference>
<evidence type="ECO:0000256" key="4">
    <source>
        <dbReference type="ARBA" id="ARBA00022801"/>
    </source>
</evidence>
<evidence type="ECO:0000256" key="1">
    <source>
        <dbReference type="ARBA" id="ARBA00022438"/>
    </source>
</evidence>
<feature type="binding site" evidence="5">
    <location>
        <position position="93"/>
    </location>
    <ligand>
        <name>a divalent metal cation</name>
        <dbReference type="ChEBI" id="CHEBI:60240"/>
        <label>2</label>
        <note>catalytic</note>
    </ligand>
</feature>
<accession>A0AA35W4X9</accession>
<evidence type="ECO:0000313" key="9">
    <source>
        <dbReference type="Proteomes" id="UP001174909"/>
    </source>
</evidence>
<feature type="binding site" evidence="5">
    <location>
        <position position="164"/>
    </location>
    <ligand>
        <name>substrate</name>
    </ligand>
</feature>
<dbReference type="HAMAP" id="MF_01974">
    <property type="entry name" value="MetAP_1"/>
    <property type="match status" value="1"/>
</dbReference>
<evidence type="ECO:0000256" key="3">
    <source>
        <dbReference type="ARBA" id="ARBA00022723"/>
    </source>
</evidence>
<evidence type="ECO:0000259" key="7">
    <source>
        <dbReference type="Pfam" id="PF00557"/>
    </source>
</evidence>
<dbReference type="GO" id="GO:0004239">
    <property type="term" value="F:initiator methionyl aminopeptidase activity"/>
    <property type="evidence" value="ECO:0007669"/>
    <property type="project" value="UniProtKB-UniRule"/>
</dbReference>
<reference evidence="8" key="1">
    <citation type="submission" date="2023-03" db="EMBL/GenBank/DDBJ databases">
        <authorList>
            <person name="Steffen K."/>
            <person name="Cardenas P."/>
        </authorList>
    </citation>
    <scope>NUCLEOTIDE SEQUENCE</scope>
</reference>
<dbReference type="GO" id="GO:0046872">
    <property type="term" value="F:metal ion binding"/>
    <property type="evidence" value="ECO:0007669"/>
    <property type="project" value="UniProtKB-UniRule"/>
</dbReference>
<dbReference type="GO" id="GO:0006508">
    <property type="term" value="P:proteolysis"/>
    <property type="evidence" value="ECO:0007669"/>
    <property type="project" value="UniProtKB-KW"/>
</dbReference>
<evidence type="ECO:0000256" key="2">
    <source>
        <dbReference type="ARBA" id="ARBA00022670"/>
    </source>
</evidence>
<evidence type="ECO:0000256" key="6">
    <source>
        <dbReference type="RuleBase" id="RU003653"/>
    </source>
</evidence>
<keyword evidence="9" id="KW-1185">Reference proteome</keyword>